<dbReference type="EMBL" id="JFFI01001090">
    <property type="protein sequence ID" value="KXH63362.1"/>
    <property type="molecule type" value="Genomic_DNA"/>
</dbReference>
<evidence type="ECO:0000313" key="2">
    <source>
        <dbReference type="Proteomes" id="UP000070121"/>
    </source>
</evidence>
<gene>
    <name evidence="1" type="ORF">CSAL01_05181</name>
</gene>
<accession>A0A135USP7</accession>
<dbReference type="Proteomes" id="UP000070121">
    <property type="component" value="Unassembled WGS sequence"/>
</dbReference>
<proteinExistence type="predicted"/>
<comment type="caution">
    <text evidence="1">The sequence shown here is derived from an EMBL/GenBank/DDBJ whole genome shotgun (WGS) entry which is preliminary data.</text>
</comment>
<sequence length="124" mass="13410">MHLPHSTPRFQLRLCIVLPRAMGAFPAPIQFTSRPARKDFCCRRRHRKKAAAHNAIATREVQALTATIAPVDMPKLPELEEAGEDEDDVGDAMLVRPPELTGEADTVSAADVAIADAEVTSVAA</sequence>
<name>A0A135USP7_9PEZI</name>
<dbReference type="AlphaFoldDB" id="A0A135USP7"/>
<reference evidence="1 2" key="1">
    <citation type="submission" date="2014-02" db="EMBL/GenBank/DDBJ databases">
        <title>The genome sequence of Colletotrichum salicis CBS 607.94.</title>
        <authorList>
            <person name="Baroncelli R."/>
            <person name="Thon M.R."/>
        </authorList>
    </citation>
    <scope>NUCLEOTIDE SEQUENCE [LARGE SCALE GENOMIC DNA]</scope>
    <source>
        <strain evidence="1 2">CBS 607.94</strain>
    </source>
</reference>
<protein>
    <submittedName>
        <fullName evidence="1">Uncharacterized protein</fullName>
    </submittedName>
</protein>
<evidence type="ECO:0000313" key="1">
    <source>
        <dbReference type="EMBL" id="KXH63362.1"/>
    </source>
</evidence>
<keyword evidence="2" id="KW-1185">Reference proteome</keyword>
<organism evidence="1 2">
    <name type="scientific">Colletotrichum salicis</name>
    <dbReference type="NCBI Taxonomy" id="1209931"/>
    <lineage>
        <taxon>Eukaryota</taxon>
        <taxon>Fungi</taxon>
        <taxon>Dikarya</taxon>
        <taxon>Ascomycota</taxon>
        <taxon>Pezizomycotina</taxon>
        <taxon>Sordariomycetes</taxon>
        <taxon>Hypocreomycetidae</taxon>
        <taxon>Glomerellales</taxon>
        <taxon>Glomerellaceae</taxon>
        <taxon>Colletotrichum</taxon>
        <taxon>Colletotrichum acutatum species complex</taxon>
    </lineage>
</organism>